<dbReference type="InterPro" id="IPR014710">
    <property type="entry name" value="RmlC-like_jellyroll"/>
</dbReference>
<feature type="domain" description="Sugar 3,4-ketoisomerase QdtA cupin" evidence="1">
    <location>
        <begin position="3"/>
        <end position="121"/>
    </location>
</feature>
<gene>
    <name evidence="2" type="ORF">EZJ43_01100</name>
</gene>
<dbReference type="AlphaFoldDB" id="A0A4R5MPH9"/>
<dbReference type="Gene3D" id="2.60.120.10">
    <property type="entry name" value="Jelly Rolls"/>
    <property type="match status" value="1"/>
</dbReference>
<dbReference type="SUPFAM" id="SSF51182">
    <property type="entry name" value="RmlC-like cupins"/>
    <property type="match status" value="1"/>
</dbReference>
<dbReference type="InterPro" id="IPR008894">
    <property type="entry name" value="QdtA_cupin_dom"/>
</dbReference>
<dbReference type="InterPro" id="IPR011051">
    <property type="entry name" value="RmlC_Cupin_sf"/>
</dbReference>
<dbReference type="EMBL" id="SJCY01000001">
    <property type="protein sequence ID" value="TDG37722.1"/>
    <property type="molecule type" value="Genomic_DNA"/>
</dbReference>
<evidence type="ECO:0000313" key="3">
    <source>
        <dbReference type="Proteomes" id="UP000295668"/>
    </source>
</evidence>
<reference evidence="2 3" key="1">
    <citation type="submission" date="2019-02" db="EMBL/GenBank/DDBJ databases">
        <title>Pedobacter sp. nov., a novel speices isolated from soil of pinguins habitat in Antarcitica.</title>
        <authorList>
            <person name="He R.-H."/>
        </authorList>
    </citation>
    <scope>NUCLEOTIDE SEQUENCE [LARGE SCALE GENOMIC DNA]</scope>
    <source>
        <strain evidence="2 3">E01020</strain>
    </source>
</reference>
<dbReference type="OrthoDB" id="826649at2"/>
<accession>A0A4R5MPH9</accession>
<proteinExistence type="predicted"/>
<organism evidence="2 3">
    <name type="scientific">Pedobacter changchengzhani</name>
    <dbReference type="NCBI Taxonomy" id="2529274"/>
    <lineage>
        <taxon>Bacteria</taxon>
        <taxon>Pseudomonadati</taxon>
        <taxon>Bacteroidota</taxon>
        <taxon>Sphingobacteriia</taxon>
        <taxon>Sphingobacteriales</taxon>
        <taxon>Sphingobacteriaceae</taxon>
        <taxon>Pedobacter</taxon>
    </lineage>
</organism>
<dbReference type="RefSeq" id="WP_133260810.1">
    <property type="nucleotide sequence ID" value="NZ_SJCY01000001.1"/>
</dbReference>
<evidence type="ECO:0000313" key="2">
    <source>
        <dbReference type="EMBL" id="TDG37722.1"/>
    </source>
</evidence>
<sequence>MNDVNIIHGGQLVDGRGKLTFINDFDMKEVRRFYTIEHYDVETQRGWRAHRIEQRWFHVCKGVFKVKLVRVDDWIKPNRKLTQTCYTLNAEQNEVLHISAGYAISLQALEGNSKMIVFADYGIEHAQNDDHLFPLDYFL</sequence>
<dbReference type="Pfam" id="PF05523">
    <property type="entry name" value="FdtA"/>
    <property type="match status" value="1"/>
</dbReference>
<protein>
    <submittedName>
        <fullName evidence="2">Sugar epimerase</fullName>
    </submittedName>
</protein>
<comment type="caution">
    <text evidence="2">The sequence shown here is derived from an EMBL/GenBank/DDBJ whole genome shotgun (WGS) entry which is preliminary data.</text>
</comment>
<dbReference type="Proteomes" id="UP000295668">
    <property type="component" value="Unassembled WGS sequence"/>
</dbReference>
<name>A0A4R5MPH9_9SPHI</name>
<keyword evidence="3" id="KW-1185">Reference proteome</keyword>
<evidence type="ECO:0000259" key="1">
    <source>
        <dbReference type="Pfam" id="PF05523"/>
    </source>
</evidence>